<evidence type="ECO:0000256" key="4">
    <source>
        <dbReference type="ARBA" id="ARBA00023163"/>
    </source>
</evidence>
<feature type="region of interest" description="Disordered" evidence="6">
    <location>
        <begin position="707"/>
        <end position="732"/>
    </location>
</feature>
<dbReference type="InterPro" id="IPR051089">
    <property type="entry name" value="prtT"/>
</dbReference>
<dbReference type="PANTHER" id="PTHR31845:SF39">
    <property type="entry name" value="TRANSCRIPTION FACTOR PBCR-RELATED"/>
    <property type="match status" value="1"/>
</dbReference>
<evidence type="ECO:0000259" key="7">
    <source>
        <dbReference type="Pfam" id="PF14420"/>
    </source>
</evidence>
<sequence length="805" mass="90536">MTSIAMEPDIELQGRPAPMRTPRLSKSSTLARNDQKWESMKEDIRRIYVTEKKSLKDTMDEITELHTFRARSGRLPEPLALKIEILTVFSERKWKTKLKEWQFDKNLPLNVMGFVIAKAEKRVRNENKETVFYHRDSQISSAKIRNFKKRMTKTAAEGAPPSAKTPENITYYTPVPLPQSQSPLYKETLDTYRLQSEIQPRKSTLHSKSSDPNDESDGACNQSGDVSRSPSFSPSFSNDQPNGFVKDPQIPKAAQTDEYADVIDRGLITVDMATKMFNCYVDQLAPHMPAVIFPPNATAADVRTTKPTLFLAILSASSGINYPELQPTLTREVMSIYADRIILHGENALELVQALIISTLWYWPPEHFEEIGYYQLVHIAAVMAIDIGMGKKSNTSKFKNVGLRRDYPWRRTTHPDPEAIVARRAWLACYFLCCNASMGLCRPNLIRWTSFMADCIDVLEHSPEAASSDKAFCQWIRIQYIAEDIGTQFSMNDPVARVSIADSMVQYILKGCERDLEKWSSQIPPEVQSPPLRMTEHVVNLYMHEIAMPIDNNVEEFKAPFSEDTLRVVGEESESLTPAHISALSICLTSIDGIFRTFLELDAETVRCLPVAHFVRVAYAVVVLIKMYLAAATPNGQLGKVINKDNMRVEQYLDGLVEIFKAPAAGGEVRACRQVLDGFHHVEDLVPPPKRNPANNPLQLLSEVATGDQGGQSRPENNNYPLPPSDWQQQQQFPNYYPSMNQMAQNIAQGYGNVPMAGNIDPFMGMDLGYTMGDGFEQAIGITLEVGDFGNIFSNDAFFGSIMDL</sequence>
<proteinExistence type="predicted"/>
<dbReference type="STRING" id="576137.A0A1L7XCP2"/>
<comment type="subcellular location">
    <subcellularLocation>
        <location evidence="1">Nucleus</location>
    </subcellularLocation>
</comment>
<dbReference type="GO" id="GO:0005634">
    <property type="term" value="C:nucleus"/>
    <property type="evidence" value="ECO:0007669"/>
    <property type="project" value="UniProtKB-SubCell"/>
</dbReference>
<dbReference type="PANTHER" id="PTHR31845">
    <property type="entry name" value="FINGER DOMAIN PROTEIN, PUTATIVE-RELATED"/>
    <property type="match status" value="1"/>
</dbReference>
<reference evidence="8 9" key="1">
    <citation type="submission" date="2016-03" db="EMBL/GenBank/DDBJ databases">
        <authorList>
            <person name="Ploux O."/>
        </authorList>
    </citation>
    <scope>NUCLEOTIDE SEQUENCE [LARGE SCALE GENOMIC DNA]</scope>
    <source>
        <strain evidence="8 9">UAMH 11012</strain>
    </source>
</reference>
<dbReference type="EMBL" id="FJOG01000022">
    <property type="protein sequence ID" value="CZR62804.1"/>
    <property type="molecule type" value="Genomic_DNA"/>
</dbReference>
<dbReference type="GO" id="GO:0000981">
    <property type="term" value="F:DNA-binding transcription factor activity, RNA polymerase II-specific"/>
    <property type="evidence" value="ECO:0007669"/>
    <property type="project" value="TreeGrafter"/>
</dbReference>
<keyword evidence="5" id="KW-0539">Nucleus</keyword>
<evidence type="ECO:0000256" key="1">
    <source>
        <dbReference type="ARBA" id="ARBA00004123"/>
    </source>
</evidence>
<evidence type="ECO:0000313" key="9">
    <source>
        <dbReference type="Proteomes" id="UP000184330"/>
    </source>
</evidence>
<protein>
    <submittedName>
        <fullName evidence="8">Related to cercosporin resistance protein</fullName>
    </submittedName>
</protein>
<feature type="compositionally biased region" description="Low complexity" evidence="6">
    <location>
        <begin position="227"/>
        <end position="237"/>
    </location>
</feature>
<evidence type="ECO:0000256" key="5">
    <source>
        <dbReference type="ARBA" id="ARBA00023242"/>
    </source>
</evidence>
<dbReference type="AlphaFoldDB" id="A0A1L7XCP2"/>
<feature type="region of interest" description="Disordered" evidence="6">
    <location>
        <begin position="150"/>
        <end position="177"/>
    </location>
</feature>
<dbReference type="OrthoDB" id="8062037at2759"/>
<feature type="region of interest" description="Disordered" evidence="6">
    <location>
        <begin position="196"/>
        <end position="248"/>
    </location>
</feature>
<accession>A0A1L7XCP2</accession>
<feature type="region of interest" description="Disordered" evidence="6">
    <location>
        <begin position="1"/>
        <end position="30"/>
    </location>
</feature>
<keyword evidence="3" id="KW-0238">DNA-binding</keyword>
<keyword evidence="9" id="KW-1185">Reference proteome</keyword>
<dbReference type="GO" id="GO:0000976">
    <property type="term" value="F:transcription cis-regulatory region binding"/>
    <property type="evidence" value="ECO:0007669"/>
    <property type="project" value="TreeGrafter"/>
</dbReference>
<feature type="domain" description="Clr5" evidence="7">
    <location>
        <begin position="34"/>
        <end position="105"/>
    </location>
</feature>
<gene>
    <name evidence="8" type="ORF">PAC_12701</name>
</gene>
<evidence type="ECO:0000256" key="2">
    <source>
        <dbReference type="ARBA" id="ARBA00023015"/>
    </source>
</evidence>
<evidence type="ECO:0000256" key="6">
    <source>
        <dbReference type="SAM" id="MobiDB-lite"/>
    </source>
</evidence>
<name>A0A1L7XCP2_9HELO</name>
<dbReference type="InterPro" id="IPR025676">
    <property type="entry name" value="Clr5_dom"/>
</dbReference>
<evidence type="ECO:0000256" key="3">
    <source>
        <dbReference type="ARBA" id="ARBA00023125"/>
    </source>
</evidence>
<keyword evidence="4" id="KW-0804">Transcription</keyword>
<dbReference type="Pfam" id="PF14420">
    <property type="entry name" value="Clr5"/>
    <property type="match status" value="1"/>
</dbReference>
<organism evidence="8 9">
    <name type="scientific">Phialocephala subalpina</name>
    <dbReference type="NCBI Taxonomy" id="576137"/>
    <lineage>
        <taxon>Eukaryota</taxon>
        <taxon>Fungi</taxon>
        <taxon>Dikarya</taxon>
        <taxon>Ascomycota</taxon>
        <taxon>Pezizomycotina</taxon>
        <taxon>Leotiomycetes</taxon>
        <taxon>Helotiales</taxon>
        <taxon>Mollisiaceae</taxon>
        <taxon>Phialocephala</taxon>
        <taxon>Phialocephala fortinii species complex</taxon>
    </lineage>
</organism>
<dbReference type="Proteomes" id="UP000184330">
    <property type="component" value="Unassembled WGS sequence"/>
</dbReference>
<dbReference type="CDD" id="cd12148">
    <property type="entry name" value="fungal_TF_MHR"/>
    <property type="match status" value="1"/>
</dbReference>
<feature type="compositionally biased region" description="Polar residues" evidence="6">
    <location>
        <begin position="711"/>
        <end position="732"/>
    </location>
</feature>
<keyword evidence="2" id="KW-0805">Transcription regulation</keyword>
<evidence type="ECO:0000313" key="8">
    <source>
        <dbReference type="EMBL" id="CZR62804.1"/>
    </source>
</evidence>